<evidence type="ECO:0000313" key="2">
    <source>
        <dbReference type="Proteomes" id="UP001551584"/>
    </source>
</evidence>
<dbReference type="RefSeq" id="WP_359273264.1">
    <property type="nucleotide sequence ID" value="NZ_JBEZNA010000034.1"/>
</dbReference>
<organism evidence="1 2">
    <name type="scientific">Streptomyces chilikensis</name>
    <dbReference type="NCBI Taxonomy" id="1194079"/>
    <lineage>
        <taxon>Bacteria</taxon>
        <taxon>Bacillati</taxon>
        <taxon>Actinomycetota</taxon>
        <taxon>Actinomycetes</taxon>
        <taxon>Kitasatosporales</taxon>
        <taxon>Streptomycetaceae</taxon>
        <taxon>Streptomyces</taxon>
    </lineage>
</organism>
<accession>A0ABV3ERS4</accession>
<dbReference type="SUPFAM" id="SSF46894">
    <property type="entry name" value="C-terminal effector domain of the bipartite response regulators"/>
    <property type="match status" value="1"/>
</dbReference>
<evidence type="ECO:0000313" key="1">
    <source>
        <dbReference type="EMBL" id="MEU9578836.1"/>
    </source>
</evidence>
<proteinExistence type="predicted"/>
<evidence type="ECO:0008006" key="3">
    <source>
        <dbReference type="Google" id="ProtNLM"/>
    </source>
</evidence>
<dbReference type="Proteomes" id="UP001551584">
    <property type="component" value="Unassembled WGS sequence"/>
</dbReference>
<dbReference type="EMBL" id="JBEZNA010000034">
    <property type="protein sequence ID" value="MEU9578836.1"/>
    <property type="molecule type" value="Genomic_DNA"/>
</dbReference>
<dbReference type="Gene3D" id="1.10.10.10">
    <property type="entry name" value="Winged helix-like DNA-binding domain superfamily/Winged helix DNA-binding domain"/>
    <property type="match status" value="1"/>
</dbReference>
<reference evidence="1 2" key="1">
    <citation type="submission" date="2024-06" db="EMBL/GenBank/DDBJ databases">
        <title>The Natural Products Discovery Center: Release of the First 8490 Sequenced Strains for Exploring Actinobacteria Biosynthetic Diversity.</title>
        <authorList>
            <person name="Kalkreuter E."/>
            <person name="Kautsar S.A."/>
            <person name="Yang D."/>
            <person name="Bader C.D."/>
            <person name="Teijaro C.N."/>
            <person name="Fluegel L."/>
            <person name="Davis C.M."/>
            <person name="Simpson J.R."/>
            <person name="Lauterbach L."/>
            <person name="Steele A.D."/>
            <person name="Gui C."/>
            <person name="Meng S."/>
            <person name="Li G."/>
            <person name="Viehrig K."/>
            <person name="Ye F."/>
            <person name="Su P."/>
            <person name="Kiefer A.F."/>
            <person name="Nichols A."/>
            <person name="Cepeda A.J."/>
            <person name="Yan W."/>
            <person name="Fan B."/>
            <person name="Jiang Y."/>
            <person name="Adhikari A."/>
            <person name="Zheng C.-J."/>
            <person name="Schuster L."/>
            <person name="Cowan T.M."/>
            <person name="Smanski M.J."/>
            <person name="Chevrette M.G."/>
            <person name="De Carvalho L.P.S."/>
            <person name="Shen B."/>
        </authorList>
    </citation>
    <scope>NUCLEOTIDE SEQUENCE [LARGE SCALE GENOMIC DNA]</scope>
    <source>
        <strain evidence="1 2">NPDC048117</strain>
    </source>
</reference>
<keyword evidence="2" id="KW-1185">Reference proteome</keyword>
<dbReference type="InterPro" id="IPR016032">
    <property type="entry name" value="Sig_transdc_resp-reg_C-effctor"/>
</dbReference>
<comment type="caution">
    <text evidence="1">The sequence shown here is derived from an EMBL/GenBank/DDBJ whole genome shotgun (WGS) entry which is preliminary data.</text>
</comment>
<dbReference type="InterPro" id="IPR036388">
    <property type="entry name" value="WH-like_DNA-bd_sf"/>
</dbReference>
<sequence>MSGIGNYLVDEASPWAAWQITDQAVIAMLARGFESAWMRADVWHGEKRSLRALEGPSVVEMAAGVRTTARQRALLRLVASGMQRPRMAAQMGVPERTLDTMLGTLKEQFGCTSGTLHELAYKFALSPDRQVDDGAGESAA</sequence>
<gene>
    <name evidence="1" type="ORF">AB0D95_16495</name>
</gene>
<name>A0ABV3ERS4_9ACTN</name>
<protein>
    <recommendedName>
        <fullName evidence="3">HTH luxR-type domain-containing protein</fullName>
    </recommendedName>
</protein>